<sequence>MARDDVKQILDALQSPISDLETLLPLLARPLESIGLLQTQSQKYVSEKLPRGSLNIPKHLPVIQRALLQNILPSWDNALYEENALELADQFLCPTLPTPQNATRTALEAYGTILSAPFNDFSIRYLSQLARSYTIQTLFYCVFDSDPPNIAALRWEDCVRAVISVPTKVANFCGHEQPVPDNLQYDTYIAGLCSHTEDTIWRLSSPERTQALSYLLAKLVNIGVFPSTTPSSSLQLSFFAVCLPKIRQRADSPLYQIVWKQILDGLPSSTTLQSIFTSLFSSVHPIPPLDPGLPTRSLVKSEASLLRAVLGDLTPDNRDLWDVVLAVSQTRDFDEGRARVLACWVAFSTKDDTNSSPVETFLMQVLEMWSSPTHVKHSLLSRQRYITTLFLVLLSYSPSSANSLALSPTFISAVGTYIKHLDPAIRRCGMLVAEEVATLAGKNLDFGDWEGGDADRIWARSLRILIRERDIDVEDIQPPVGEQQESPKQDEPSSTKADHSTPATLRHAIRVESAVELDSDDDSVQGYASEEDSDRAPSPTPSELEEIEKDPTLNVGVKKIPKPVYLAQLGELVRSTSVGLKSAENDEPNKIEMALNSGEDLIRRKRNFGMELEENAVNLVYAFVGLQNSYELDDFSAKRQGIVTALVACCPRKSAPCIIEEFFKNQYSIDQRFVILTALALGARELASLPVPPPNVASSRISFPSKRLPPAMHQKLIAEGPVQALLTDISQAAIEKAKDDATSKASPSFTRERHLRLQKPARISVIDNPVTSNPRSETLHTASPGYGPPAAKFTDIAAEYFICPLINQFWIFFRDEQTREERLSRHSDPLYRYRGSATGLVLNPIVLAQFISTLVVLVHAGRNAPQWLALIAPDSLELAITLGTRPVSQADDEDEDIDPTLKTEWGQATTSKDKEASLLTVSLELALTVLDGCLDLDGGRSLGLEHTRLALSAGEWAGNLLSWLERGLRVAGGGTQEARLKRGAAGVMLKVQEISERWGRSMIDV</sequence>
<reference evidence="1" key="1">
    <citation type="submission" date="2019-10" db="EMBL/GenBank/DDBJ databases">
        <authorList>
            <consortium name="DOE Joint Genome Institute"/>
            <person name="Kuo A."/>
            <person name="Miyauchi S."/>
            <person name="Kiss E."/>
            <person name="Drula E."/>
            <person name="Kohler A."/>
            <person name="Sanchez-Garcia M."/>
            <person name="Andreopoulos B."/>
            <person name="Barry K.W."/>
            <person name="Bonito G."/>
            <person name="Buee M."/>
            <person name="Carver A."/>
            <person name="Chen C."/>
            <person name="Cichocki N."/>
            <person name="Clum A."/>
            <person name="Culley D."/>
            <person name="Crous P.W."/>
            <person name="Fauchery L."/>
            <person name="Girlanda M."/>
            <person name="Hayes R."/>
            <person name="Keri Z."/>
            <person name="Labutti K."/>
            <person name="Lipzen A."/>
            <person name="Lombard V."/>
            <person name="Magnuson J."/>
            <person name="Maillard F."/>
            <person name="Morin E."/>
            <person name="Murat C."/>
            <person name="Nolan M."/>
            <person name="Ohm R."/>
            <person name="Pangilinan J."/>
            <person name="Pereira M."/>
            <person name="Perotto S."/>
            <person name="Peter M."/>
            <person name="Riley R."/>
            <person name="Sitrit Y."/>
            <person name="Stielow B."/>
            <person name="Szollosi G."/>
            <person name="Zifcakova L."/>
            <person name="Stursova M."/>
            <person name="Spatafora J.W."/>
            <person name="Tedersoo L."/>
            <person name="Vaario L.-M."/>
            <person name="Yamada A."/>
            <person name="Yan M."/>
            <person name="Wang P."/>
            <person name="Xu J."/>
            <person name="Bruns T."/>
            <person name="Baldrian P."/>
            <person name="Vilgalys R."/>
            <person name="Henrissat B."/>
            <person name="Grigoriev I.V."/>
            <person name="Hibbett D."/>
            <person name="Nagy L.G."/>
            <person name="Martin F.M."/>
        </authorList>
    </citation>
    <scope>NUCLEOTIDE SEQUENCE</scope>
    <source>
        <strain evidence="1">P2</strain>
    </source>
</reference>
<evidence type="ECO:0000313" key="1">
    <source>
        <dbReference type="EMBL" id="KAF9653888.1"/>
    </source>
</evidence>
<organism evidence="1 2">
    <name type="scientific">Thelephora ganbajun</name>
    <name type="common">Ganba fungus</name>
    <dbReference type="NCBI Taxonomy" id="370292"/>
    <lineage>
        <taxon>Eukaryota</taxon>
        <taxon>Fungi</taxon>
        <taxon>Dikarya</taxon>
        <taxon>Basidiomycota</taxon>
        <taxon>Agaricomycotina</taxon>
        <taxon>Agaricomycetes</taxon>
        <taxon>Thelephorales</taxon>
        <taxon>Thelephoraceae</taxon>
        <taxon>Thelephora</taxon>
    </lineage>
</organism>
<dbReference type="EMBL" id="MU117962">
    <property type="protein sequence ID" value="KAF9653888.1"/>
    <property type="molecule type" value="Genomic_DNA"/>
</dbReference>
<evidence type="ECO:0000313" key="2">
    <source>
        <dbReference type="Proteomes" id="UP000886501"/>
    </source>
</evidence>
<name>A0ACB6ZX64_THEGA</name>
<protein>
    <submittedName>
        <fullName evidence="1">Uncharacterized protein</fullName>
    </submittedName>
</protein>
<gene>
    <name evidence="1" type="ORF">BDM02DRAFT_3086639</name>
</gene>
<keyword evidence="2" id="KW-1185">Reference proteome</keyword>
<accession>A0ACB6ZX64</accession>
<comment type="caution">
    <text evidence="1">The sequence shown here is derived from an EMBL/GenBank/DDBJ whole genome shotgun (WGS) entry which is preliminary data.</text>
</comment>
<dbReference type="Proteomes" id="UP000886501">
    <property type="component" value="Unassembled WGS sequence"/>
</dbReference>
<reference evidence="1" key="2">
    <citation type="journal article" date="2020" name="Nat. Commun.">
        <title>Large-scale genome sequencing of mycorrhizal fungi provides insights into the early evolution of symbiotic traits.</title>
        <authorList>
            <person name="Miyauchi S."/>
            <person name="Kiss E."/>
            <person name="Kuo A."/>
            <person name="Drula E."/>
            <person name="Kohler A."/>
            <person name="Sanchez-Garcia M."/>
            <person name="Morin E."/>
            <person name="Andreopoulos B."/>
            <person name="Barry K.W."/>
            <person name="Bonito G."/>
            <person name="Buee M."/>
            <person name="Carver A."/>
            <person name="Chen C."/>
            <person name="Cichocki N."/>
            <person name="Clum A."/>
            <person name="Culley D."/>
            <person name="Crous P.W."/>
            <person name="Fauchery L."/>
            <person name="Girlanda M."/>
            <person name="Hayes R.D."/>
            <person name="Keri Z."/>
            <person name="LaButti K."/>
            <person name="Lipzen A."/>
            <person name="Lombard V."/>
            <person name="Magnuson J."/>
            <person name="Maillard F."/>
            <person name="Murat C."/>
            <person name="Nolan M."/>
            <person name="Ohm R.A."/>
            <person name="Pangilinan J."/>
            <person name="Pereira M.F."/>
            <person name="Perotto S."/>
            <person name="Peter M."/>
            <person name="Pfister S."/>
            <person name="Riley R."/>
            <person name="Sitrit Y."/>
            <person name="Stielow J.B."/>
            <person name="Szollosi G."/>
            <person name="Zifcakova L."/>
            <person name="Stursova M."/>
            <person name="Spatafora J.W."/>
            <person name="Tedersoo L."/>
            <person name="Vaario L.M."/>
            <person name="Yamada A."/>
            <person name="Yan M."/>
            <person name="Wang P."/>
            <person name="Xu J."/>
            <person name="Bruns T."/>
            <person name="Baldrian P."/>
            <person name="Vilgalys R."/>
            <person name="Dunand C."/>
            <person name="Henrissat B."/>
            <person name="Grigoriev I.V."/>
            <person name="Hibbett D."/>
            <person name="Nagy L.G."/>
            <person name="Martin F.M."/>
        </authorList>
    </citation>
    <scope>NUCLEOTIDE SEQUENCE</scope>
    <source>
        <strain evidence="1">P2</strain>
    </source>
</reference>
<proteinExistence type="predicted"/>